<dbReference type="Pfam" id="PF03180">
    <property type="entry name" value="Lipoprotein_9"/>
    <property type="match status" value="1"/>
</dbReference>
<accession>A0A1L7CR77</accession>
<protein>
    <submittedName>
        <fullName evidence="8">Methionine ABC transporter substrate-binding protein</fullName>
    </submittedName>
</protein>
<dbReference type="PANTHER" id="PTHR30429:SF3">
    <property type="entry name" value="LIPOPROTEIN"/>
    <property type="match status" value="1"/>
</dbReference>
<comment type="subcellular location">
    <subcellularLocation>
        <location evidence="1">Membrane</location>
        <topology evidence="1">Lipid-anchor</topology>
    </subcellularLocation>
</comment>
<dbReference type="Proteomes" id="UP000185434">
    <property type="component" value="Chromosome"/>
</dbReference>
<keyword evidence="9" id="KW-1185">Reference proteome</keyword>
<dbReference type="AlphaFoldDB" id="A0A1L7CR77"/>
<dbReference type="InterPro" id="IPR004872">
    <property type="entry name" value="Lipoprotein_NlpA"/>
</dbReference>
<evidence type="ECO:0000256" key="5">
    <source>
        <dbReference type="ARBA" id="ARBA00023139"/>
    </source>
</evidence>
<comment type="similarity">
    <text evidence="2">Belongs to the NlpA lipoprotein family.</text>
</comment>
<evidence type="ECO:0000256" key="7">
    <source>
        <dbReference type="SAM" id="MobiDB-lite"/>
    </source>
</evidence>
<evidence type="ECO:0000256" key="1">
    <source>
        <dbReference type="ARBA" id="ARBA00004635"/>
    </source>
</evidence>
<dbReference type="STRING" id="1437875.CFRA_02540"/>
<reference evidence="8 9" key="1">
    <citation type="submission" date="2014-08" db="EMBL/GenBank/DDBJ databases">
        <title>Complete genome sequence of Corynebacterium frankenforstense ST18(T) (=DSM 45800(T)), isolated from raw cow milk.</title>
        <authorList>
            <person name="Ruckert C."/>
            <person name="Albersmeier A."/>
            <person name="Winkler A."/>
            <person name="Lipski A."/>
            <person name="Kalinowski J."/>
        </authorList>
    </citation>
    <scope>NUCLEOTIDE SEQUENCE [LARGE SCALE GENOMIC DNA]</scope>
    <source>
        <strain evidence="8 9">ST18</strain>
    </source>
</reference>
<evidence type="ECO:0000256" key="6">
    <source>
        <dbReference type="ARBA" id="ARBA00023288"/>
    </source>
</evidence>
<keyword evidence="6" id="KW-0449">Lipoprotein</keyword>
<dbReference type="OrthoDB" id="9812878at2"/>
<dbReference type="EMBL" id="CP009247">
    <property type="protein sequence ID" value="APT88337.1"/>
    <property type="molecule type" value="Genomic_DNA"/>
</dbReference>
<dbReference type="PANTHER" id="PTHR30429">
    <property type="entry name" value="D-METHIONINE-BINDING LIPOPROTEIN METQ"/>
    <property type="match status" value="1"/>
</dbReference>
<keyword evidence="5" id="KW-0564">Palmitate</keyword>
<feature type="region of interest" description="Disordered" evidence="7">
    <location>
        <begin position="260"/>
        <end position="280"/>
    </location>
</feature>
<evidence type="ECO:0000256" key="2">
    <source>
        <dbReference type="ARBA" id="ARBA00008973"/>
    </source>
</evidence>
<keyword evidence="3" id="KW-0732">Signal</keyword>
<proteinExistence type="inferred from homology"/>
<dbReference type="RefSeq" id="WP_075663313.1">
    <property type="nucleotide sequence ID" value="NZ_CP009247.1"/>
</dbReference>
<dbReference type="GO" id="GO:0016020">
    <property type="term" value="C:membrane"/>
    <property type="evidence" value="ECO:0007669"/>
    <property type="project" value="UniProtKB-SubCell"/>
</dbReference>
<dbReference type="SUPFAM" id="SSF53850">
    <property type="entry name" value="Periplasmic binding protein-like II"/>
    <property type="match status" value="1"/>
</dbReference>
<dbReference type="PROSITE" id="PS51257">
    <property type="entry name" value="PROKAR_LIPOPROTEIN"/>
    <property type="match status" value="1"/>
</dbReference>
<organism evidence="8 9">
    <name type="scientific">Corynebacterium frankenforstense DSM 45800</name>
    <dbReference type="NCBI Taxonomy" id="1437875"/>
    <lineage>
        <taxon>Bacteria</taxon>
        <taxon>Bacillati</taxon>
        <taxon>Actinomycetota</taxon>
        <taxon>Actinomycetes</taxon>
        <taxon>Mycobacteriales</taxon>
        <taxon>Corynebacteriaceae</taxon>
        <taxon>Corynebacterium</taxon>
    </lineage>
</organism>
<name>A0A1L7CR77_9CORY</name>
<evidence type="ECO:0000313" key="9">
    <source>
        <dbReference type="Proteomes" id="UP000185434"/>
    </source>
</evidence>
<evidence type="ECO:0000256" key="4">
    <source>
        <dbReference type="ARBA" id="ARBA00023136"/>
    </source>
</evidence>
<dbReference type="KEGG" id="cfk:CFRA_02540"/>
<evidence type="ECO:0000256" key="3">
    <source>
        <dbReference type="ARBA" id="ARBA00022729"/>
    </source>
</evidence>
<evidence type="ECO:0000313" key="8">
    <source>
        <dbReference type="EMBL" id="APT88337.1"/>
    </source>
</evidence>
<sequence length="299" mass="32043">MSIRRTIAAGTAAIISVGALTACGAYDDAQDGAIDENAPIRIGTTDSQKEAWQVFEDKAKEEGIELDIVDFSDYNTPNDALDQGQLDVNLFQHLKFLAAYNAGSDADLTPVGSTEVIPLALFWKDHDSLDGIEGQSVAIPNDSTNQGRAINVLKQAGLVELKGESLLDPAPSDIDTAASKVSVTPVDAAQSSAVYGEGKPAIINNSFLERAGIDPNSSIYADDPSKPEAEPYINVFVTKAANKDDERIAKLVEIWHSDEVQAANDRDSKGTSVSVDRPADELQEILDRLVEDQKNADNK</sequence>
<gene>
    <name evidence="8" type="ORF">CFRA_02540</name>
</gene>
<feature type="compositionally biased region" description="Basic and acidic residues" evidence="7">
    <location>
        <begin position="260"/>
        <end position="269"/>
    </location>
</feature>
<keyword evidence="4" id="KW-0472">Membrane</keyword>
<dbReference type="Gene3D" id="3.40.190.10">
    <property type="entry name" value="Periplasmic binding protein-like II"/>
    <property type="match status" value="2"/>
</dbReference>